<dbReference type="AlphaFoldDB" id="A0A1G4SUA7"/>
<keyword evidence="2" id="KW-1185">Reference proteome</keyword>
<protein>
    <submittedName>
        <fullName evidence="1">Nucleotidyl transferase</fullName>
    </submittedName>
</protein>
<dbReference type="STRING" id="624147.SAMN04487970_103526"/>
<dbReference type="InterPro" id="IPR029044">
    <property type="entry name" value="Nucleotide-diphossugar_trans"/>
</dbReference>
<organism evidence="1 2">
    <name type="scientific">Paenibacillus tianmuensis</name>
    <dbReference type="NCBI Taxonomy" id="624147"/>
    <lineage>
        <taxon>Bacteria</taxon>
        <taxon>Bacillati</taxon>
        <taxon>Bacillota</taxon>
        <taxon>Bacilli</taxon>
        <taxon>Bacillales</taxon>
        <taxon>Paenibacillaceae</taxon>
        <taxon>Paenibacillus</taxon>
    </lineage>
</organism>
<keyword evidence="1" id="KW-0808">Transferase</keyword>
<dbReference type="GO" id="GO:0016740">
    <property type="term" value="F:transferase activity"/>
    <property type="evidence" value="ECO:0007669"/>
    <property type="project" value="UniProtKB-KW"/>
</dbReference>
<proteinExistence type="predicted"/>
<dbReference type="Gene3D" id="3.90.550.10">
    <property type="entry name" value="Spore Coat Polysaccharide Biosynthesis Protein SpsA, Chain A"/>
    <property type="match status" value="1"/>
</dbReference>
<name>A0A1G4SUA7_9BACL</name>
<dbReference type="EMBL" id="FMTT01000035">
    <property type="protein sequence ID" value="SCW72656.1"/>
    <property type="molecule type" value="Genomic_DNA"/>
</dbReference>
<evidence type="ECO:0000313" key="1">
    <source>
        <dbReference type="EMBL" id="SCW72656.1"/>
    </source>
</evidence>
<evidence type="ECO:0000313" key="2">
    <source>
        <dbReference type="Proteomes" id="UP000198601"/>
    </source>
</evidence>
<dbReference type="SUPFAM" id="SSF53448">
    <property type="entry name" value="Nucleotide-diphospho-sugar transferases"/>
    <property type="match status" value="1"/>
</dbReference>
<dbReference type="Proteomes" id="UP000198601">
    <property type="component" value="Unassembled WGS sequence"/>
</dbReference>
<accession>A0A1G4SUA7</accession>
<reference evidence="2" key="1">
    <citation type="submission" date="2016-10" db="EMBL/GenBank/DDBJ databases">
        <authorList>
            <person name="Varghese N."/>
            <person name="Submissions S."/>
        </authorList>
    </citation>
    <scope>NUCLEOTIDE SEQUENCE [LARGE SCALE GENOMIC DNA]</scope>
    <source>
        <strain evidence="2">CGMCC 1.8946</strain>
    </source>
</reference>
<sequence length="95" mass="10509">MTNKAGYCYTAGLSLLTETGFLPFPYFSVQEPIFRPVWYSSTRPARGVHIIGAWHSSVPTMRTHHTRERRSAMKGIILAGGTGTRLRPMTRGGGV</sequence>
<gene>
    <name evidence="1" type="ORF">SAMN04487970_103526</name>
</gene>